<keyword evidence="1" id="KW-0732">Signal</keyword>
<organism evidence="2 3">
    <name type="scientific">Elysia marginata</name>
    <dbReference type="NCBI Taxonomy" id="1093978"/>
    <lineage>
        <taxon>Eukaryota</taxon>
        <taxon>Metazoa</taxon>
        <taxon>Spiralia</taxon>
        <taxon>Lophotrochozoa</taxon>
        <taxon>Mollusca</taxon>
        <taxon>Gastropoda</taxon>
        <taxon>Heterobranchia</taxon>
        <taxon>Euthyneura</taxon>
        <taxon>Panpulmonata</taxon>
        <taxon>Sacoglossa</taxon>
        <taxon>Placobranchoidea</taxon>
        <taxon>Plakobranchidae</taxon>
        <taxon>Elysia</taxon>
    </lineage>
</organism>
<name>A0AAV4HSF5_9GAST</name>
<dbReference type="Proteomes" id="UP000762676">
    <property type="component" value="Unassembled WGS sequence"/>
</dbReference>
<evidence type="ECO:0000256" key="1">
    <source>
        <dbReference type="SAM" id="SignalP"/>
    </source>
</evidence>
<accession>A0AAV4HSF5</accession>
<protein>
    <recommendedName>
        <fullName evidence="4">Secreted protein</fullName>
    </recommendedName>
</protein>
<evidence type="ECO:0008006" key="4">
    <source>
        <dbReference type="Google" id="ProtNLM"/>
    </source>
</evidence>
<sequence length="92" mass="10413">MVLLVVALVIRVMTIIVLVYGDDGSGKDKENDWSECDAVEQVLMIIELMRATKAERLQLWQTKQPKRGKQIGSVVLRVFIMVGVRPASSKWK</sequence>
<dbReference type="EMBL" id="BMAT01009164">
    <property type="protein sequence ID" value="GFR99978.1"/>
    <property type="molecule type" value="Genomic_DNA"/>
</dbReference>
<gene>
    <name evidence="2" type="ORF">ElyMa_004541800</name>
</gene>
<comment type="caution">
    <text evidence="2">The sequence shown here is derived from an EMBL/GenBank/DDBJ whole genome shotgun (WGS) entry which is preliminary data.</text>
</comment>
<reference evidence="2 3" key="1">
    <citation type="journal article" date="2021" name="Elife">
        <title>Chloroplast acquisition without the gene transfer in kleptoplastic sea slugs, Plakobranchus ocellatus.</title>
        <authorList>
            <person name="Maeda T."/>
            <person name="Takahashi S."/>
            <person name="Yoshida T."/>
            <person name="Shimamura S."/>
            <person name="Takaki Y."/>
            <person name="Nagai Y."/>
            <person name="Toyoda A."/>
            <person name="Suzuki Y."/>
            <person name="Arimoto A."/>
            <person name="Ishii H."/>
            <person name="Satoh N."/>
            <person name="Nishiyama T."/>
            <person name="Hasebe M."/>
            <person name="Maruyama T."/>
            <person name="Minagawa J."/>
            <person name="Obokata J."/>
            <person name="Shigenobu S."/>
        </authorList>
    </citation>
    <scope>NUCLEOTIDE SEQUENCE [LARGE SCALE GENOMIC DNA]</scope>
</reference>
<feature type="chain" id="PRO_5043988504" description="Secreted protein" evidence="1">
    <location>
        <begin position="22"/>
        <end position="92"/>
    </location>
</feature>
<keyword evidence="3" id="KW-1185">Reference proteome</keyword>
<evidence type="ECO:0000313" key="3">
    <source>
        <dbReference type="Proteomes" id="UP000762676"/>
    </source>
</evidence>
<dbReference type="AlphaFoldDB" id="A0AAV4HSF5"/>
<proteinExistence type="predicted"/>
<evidence type="ECO:0000313" key="2">
    <source>
        <dbReference type="EMBL" id="GFR99978.1"/>
    </source>
</evidence>
<feature type="signal peptide" evidence="1">
    <location>
        <begin position="1"/>
        <end position="21"/>
    </location>
</feature>